<gene>
    <name evidence="2" type="ORF">CMV_023382</name>
</gene>
<dbReference type="AlphaFoldDB" id="A0A8J4QPK5"/>
<keyword evidence="3" id="KW-1185">Reference proteome</keyword>
<evidence type="ECO:0000313" key="3">
    <source>
        <dbReference type="Proteomes" id="UP000737018"/>
    </source>
</evidence>
<dbReference type="PANTHER" id="PTHR45125:SF51">
    <property type="entry name" value="F21J9.4-RELATED"/>
    <property type="match status" value="1"/>
</dbReference>
<dbReference type="OrthoDB" id="2507178at2759"/>
<reference evidence="2" key="1">
    <citation type="submission" date="2020-03" db="EMBL/GenBank/DDBJ databases">
        <title>Castanea mollissima Vanexum genome sequencing.</title>
        <authorList>
            <person name="Staton M."/>
        </authorList>
    </citation>
    <scope>NUCLEOTIDE SEQUENCE</scope>
    <source>
        <tissue evidence="2">Leaf</tissue>
    </source>
</reference>
<evidence type="ECO:0000256" key="1">
    <source>
        <dbReference type="SAM" id="MobiDB-lite"/>
    </source>
</evidence>
<dbReference type="EMBL" id="JRKL02005211">
    <property type="protein sequence ID" value="KAF3950919.1"/>
    <property type="molecule type" value="Genomic_DNA"/>
</dbReference>
<comment type="caution">
    <text evidence="2">The sequence shown here is derived from an EMBL/GenBank/DDBJ whole genome shotgun (WGS) entry which is preliminary data.</text>
</comment>
<name>A0A8J4QPK5_9ROSI</name>
<feature type="region of interest" description="Disordered" evidence="1">
    <location>
        <begin position="25"/>
        <end position="53"/>
    </location>
</feature>
<sequence>MAIMCGTFDDSEQSRVMITVEIRDGCGSSSVPDDHSLSSNTSDSTDYSSVYDPNLSSDLEVGEHWSPSVPEDTIHHSLPSDVLPVDTTNGSESGLVSTIKEDKNILIAVQIITLPPEINLDAKLLLLLKGDWNFTQLLEEGSNMNNELMMDSPQDEVHTLQFPPKVQMESITKKTQQVVISRVLECFNKEKTFASTRNANSLMNSWSTIQLHTNKFVGFLASIEMTNPSGVNEQNEQNKINKAKEAYLKGPKYRIPI</sequence>
<feature type="compositionally biased region" description="Low complexity" evidence="1">
    <location>
        <begin position="37"/>
        <end position="52"/>
    </location>
</feature>
<organism evidence="2 3">
    <name type="scientific">Castanea mollissima</name>
    <name type="common">Chinese chestnut</name>
    <dbReference type="NCBI Taxonomy" id="60419"/>
    <lineage>
        <taxon>Eukaryota</taxon>
        <taxon>Viridiplantae</taxon>
        <taxon>Streptophyta</taxon>
        <taxon>Embryophyta</taxon>
        <taxon>Tracheophyta</taxon>
        <taxon>Spermatophyta</taxon>
        <taxon>Magnoliopsida</taxon>
        <taxon>eudicotyledons</taxon>
        <taxon>Gunneridae</taxon>
        <taxon>Pentapetalae</taxon>
        <taxon>rosids</taxon>
        <taxon>fabids</taxon>
        <taxon>Fagales</taxon>
        <taxon>Fagaceae</taxon>
        <taxon>Castanea</taxon>
    </lineage>
</organism>
<dbReference type="PANTHER" id="PTHR45125">
    <property type="entry name" value="F21J9.4-RELATED"/>
    <property type="match status" value="1"/>
</dbReference>
<proteinExistence type="predicted"/>
<accession>A0A8J4QPK5</accession>
<evidence type="ECO:0000313" key="2">
    <source>
        <dbReference type="EMBL" id="KAF3950919.1"/>
    </source>
</evidence>
<protein>
    <submittedName>
        <fullName evidence="2">Uncharacterized protein</fullName>
    </submittedName>
</protein>
<dbReference type="Proteomes" id="UP000737018">
    <property type="component" value="Unassembled WGS sequence"/>
</dbReference>